<protein>
    <submittedName>
        <fullName evidence="1">Biliverdin-producing heme oxygenase</fullName>
    </submittedName>
</protein>
<dbReference type="SUPFAM" id="SSF48613">
    <property type="entry name" value="Heme oxygenase-like"/>
    <property type="match status" value="1"/>
</dbReference>
<proteinExistence type="predicted"/>
<evidence type="ECO:0000313" key="1">
    <source>
        <dbReference type="EMBL" id="MFC5344630.1"/>
    </source>
</evidence>
<evidence type="ECO:0000313" key="2">
    <source>
        <dbReference type="Proteomes" id="UP001596152"/>
    </source>
</evidence>
<sequence>MSARFALRAATSEAHERLDARFSRFDLADPTDYGAFLSAQAGAFFPMEDALEAAGVGEIIEDWPARKRSDALRSDLAAMGLPEPDAVQAPPLSSQADILGALYVLEGSRLGGAMLVRTVPDSLPKTFLTPGNPAAWRAFVTVLDQRLSSQADIDQAAKAAAAVFDAFASSASNHTGDDPT</sequence>
<organism evidence="1 2">
    <name type="scientific">Brevundimonas staleyi</name>
    <dbReference type="NCBI Taxonomy" id="74326"/>
    <lineage>
        <taxon>Bacteria</taxon>
        <taxon>Pseudomonadati</taxon>
        <taxon>Pseudomonadota</taxon>
        <taxon>Alphaproteobacteria</taxon>
        <taxon>Caulobacterales</taxon>
        <taxon>Caulobacteraceae</taxon>
        <taxon>Brevundimonas</taxon>
    </lineage>
</organism>
<gene>
    <name evidence="1" type="ORF">ACFPIE_11945</name>
</gene>
<name>A0ABW0FSD1_9CAUL</name>
<dbReference type="EMBL" id="JBHSLF010000023">
    <property type="protein sequence ID" value="MFC5344630.1"/>
    <property type="molecule type" value="Genomic_DNA"/>
</dbReference>
<dbReference type="Gene3D" id="1.20.910.10">
    <property type="entry name" value="Heme oxygenase-like"/>
    <property type="match status" value="1"/>
</dbReference>
<dbReference type="Proteomes" id="UP001596152">
    <property type="component" value="Unassembled WGS sequence"/>
</dbReference>
<dbReference type="CDD" id="cd19166">
    <property type="entry name" value="HemeO-bac"/>
    <property type="match status" value="1"/>
</dbReference>
<reference evidence="2" key="1">
    <citation type="journal article" date="2019" name="Int. J. Syst. Evol. Microbiol.">
        <title>The Global Catalogue of Microorganisms (GCM) 10K type strain sequencing project: providing services to taxonomists for standard genome sequencing and annotation.</title>
        <authorList>
            <consortium name="The Broad Institute Genomics Platform"/>
            <consortium name="The Broad Institute Genome Sequencing Center for Infectious Disease"/>
            <person name="Wu L."/>
            <person name="Ma J."/>
        </authorList>
    </citation>
    <scope>NUCLEOTIDE SEQUENCE [LARGE SCALE GENOMIC DNA]</scope>
    <source>
        <strain evidence="2">JCM 12125</strain>
    </source>
</reference>
<dbReference type="InterPro" id="IPR016084">
    <property type="entry name" value="Haem_Oase-like_multi-hlx"/>
</dbReference>
<comment type="caution">
    <text evidence="1">The sequence shown here is derived from an EMBL/GenBank/DDBJ whole genome shotgun (WGS) entry which is preliminary data.</text>
</comment>
<keyword evidence="2" id="KW-1185">Reference proteome</keyword>
<dbReference type="RefSeq" id="WP_374039065.1">
    <property type="nucleotide sequence ID" value="NZ_CP169082.1"/>
</dbReference>
<accession>A0ABW0FSD1</accession>